<comment type="caution">
    <text evidence="1">The sequence shown here is derived from an EMBL/GenBank/DDBJ whole genome shotgun (WGS) entry which is preliminary data.</text>
</comment>
<keyword evidence="2" id="KW-1185">Reference proteome</keyword>
<organism evidence="1 2">
    <name type="scientific">Mucuna pruriens</name>
    <name type="common">Velvet bean</name>
    <name type="synonym">Dolichos pruriens</name>
    <dbReference type="NCBI Taxonomy" id="157652"/>
    <lineage>
        <taxon>Eukaryota</taxon>
        <taxon>Viridiplantae</taxon>
        <taxon>Streptophyta</taxon>
        <taxon>Embryophyta</taxon>
        <taxon>Tracheophyta</taxon>
        <taxon>Spermatophyta</taxon>
        <taxon>Magnoliopsida</taxon>
        <taxon>eudicotyledons</taxon>
        <taxon>Gunneridae</taxon>
        <taxon>Pentapetalae</taxon>
        <taxon>rosids</taxon>
        <taxon>fabids</taxon>
        <taxon>Fabales</taxon>
        <taxon>Fabaceae</taxon>
        <taxon>Papilionoideae</taxon>
        <taxon>50 kb inversion clade</taxon>
        <taxon>NPAAA clade</taxon>
        <taxon>indigoferoid/millettioid clade</taxon>
        <taxon>Phaseoleae</taxon>
        <taxon>Mucuna</taxon>
    </lineage>
</organism>
<gene>
    <name evidence="1" type="ORF">CR513_39006</name>
</gene>
<sequence length="77" mass="8732">MANALATLSSMLQANQGKEMTIHREFIPQGQRRMTRTENDKRTLRRLAAGFFLSGAILYKRSANLALLCYVDDQEAQ</sequence>
<dbReference type="AlphaFoldDB" id="A0A371FQ83"/>
<proteinExistence type="predicted"/>
<dbReference type="EMBL" id="QJKJ01008222">
    <property type="protein sequence ID" value="RDX80446.1"/>
    <property type="molecule type" value="Genomic_DNA"/>
</dbReference>
<protein>
    <submittedName>
        <fullName evidence="1">Uncharacterized protein</fullName>
    </submittedName>
</protein>
<dbReference type="Proteomes" id="UP000257109">
    <property type="component" value="Unassembled WGS sequence"/>
</dbReference>
<accession>A0A371FQ83</accession>
<evidence type="ECO:0000313" key="2">
    <source>
        <dbReference type="Proteomes" id="UP000257109"/>
    </source>
</evidence>
<evidence type="ECO:0000313" key="1">
    <source>
        <dbReference type="EMBL" id="RDX80446.1"/>
    </source>
</evidence>
<name>A0A371FQ83_MUCPR</name>
<feature type="non-terminal residue" evidence="1">
    <location>
        <position position="1"/>
    </location>
</feature>
<reference evidence="1" key="1">
    <citation type="submission" date="2018-05" db="EMBL/GenBank/DDBJ databases">
        <title>Draft genome of Mucuna pruriens seed.</title>
        <authorList>
            <person name="Nnadi N.E."/>
            <person name="Vos R."/>
            <person name="Hasami M.H."/>
            <person name="Devisetty U.K."/>
            <person name="Aguiy J.C."/>
        </authorList>
    </citation>
    <scope>NUCLEOTIDE SEQUENCE [LARGE SCALE GENOMIC DNA]</scope>
    <source>
        <strain evidence="1">JCA_2017</strain>
    </source>
</reference>